<dbReference type="SUPFAM" id="SSF53300">
    <property type="entry name" value="vWA-like"/>
    <property type="match status" value="1"/>
</dbReference>
<dbReference type="EMBL" id="NXLV01000002">
    <property type="protein sequence ID" value="RDU71879.1"/>
    <property type="molecule type" value="Genomic_DNA"/>
</dbReference>
<evidence type="ECO:0000313" key="3">
    <source>
        <dbReference type="Proteomes" id="UP000257045"/>
    </source>
</evidence>
<gene>
    <name evidence="2" type="ORF">CQA58_01910</name>
</gene>
<dbReference type="OrthoDB" id="387240at2"/>
<dbReference type="PANTHER" id="PTHR36846:SF1">
    <property type="entry name" value="PROTEIN VIAA"/>
    <property type="match status" value="1"/>
</dbReference>
<accession>A0A3D8J327</accession>
<organism evidence="2 3">
    <name type="scientific">Helicobacter brantae</name>
    <dbReference type="NCBI Taxonomy" id="375927"/>
    <lineage>
        <taxon>Bacteria</taxon>
        <taxon>Pseudomonadati</taxon>
        <taxon>Campylobacterota</taxon>
        <taxon>Epsilonproteobacteria</taxon>
        <taxon>Campylobacterales</taxon>
        <taxon>Helicobacteraceae</taxon>
        <taxon>Helicobacter</taxon>
    </lineage>
</organism>
<dbReference type="InterPro" id="IPR036465">
    <property type="entry name" value="vWFA_dom_sf"/>
</dbReference>
<reference evidence="2 3" key="1">
    <citation type="submission" date="2018-04" db="EMBL/GenBank/DDBJ databases">
        <title>Novel Campyloabacter and Helicobacter Species and Strains.</title>
        <authorList>
            <person name="Mannion A.J."/>
            <person name="Shen Z."/>
            <person name="Fox J.G."/>
        </authorList>
    </citation>
    <scope>NUCLEOTIDE SEQUENCE [LARGE SCALE GENOMIC DNA]</scope>
    <source>
        <strain evidence="2 3">MIT 04-9366</strain>
    </source>
</reference>
<comment type="caution">
    <text evidence="2">The sequence shown here is derived from an EMBL/GenBank/DDBJ whole genome shotgun (WGS) entry which is preliminary data.</text>
</comment>
<dbReference type="InterPro" id="IPR008912">
    <property type="entry name" value="Uncharacterised_CoxE"/>
</dbReference>
<dbReference type="Proteomes" id="UP000257045">
    <property type="component" value="Unassembled WGS sequence"/>
</dbReference>
<protein>
    <recommendedName>
        <fullName evidence="4">VWFA domain-containing protein</fullName>
    </recommendedName>
</protein>
<feature type="compositionally biased region" description="Polar residues" evidence="1">
    <location>
        <begin position="295"/>
        <end position="307"/>
    </location>
</feature>
<feature type="region of interest" description="Disordered" evidence="1">
    <location>
        <begin position="295"/>
        <end position="314"/>
    </location>
</feature>
<dbReference type="AlphaFoldDB" id="A0A3D8J327"/>
<evidence type="ECO:0000313" key="2">
    <source>
        <dbReference type="EMBL" id="RDU71879.1"/>
    </source>
</evidence>
<evidence type="ECO:0008006" key="4">
    <source>
        <dbReference type="Google" id="ProtNLM"/>
    </source>
</evidence>
<evidence type="ECO:0000256" key="1">
    <source>
        <dbReference type="SAM" id="MobiDB-lite"/>
    </source>
</evidence>
<name>A0A3D8J327_9HELI</name>
<sequence>MDTIIRLFKEIKDSSSLQKICDLLGELEKKEQEERTKKIMEQRTYTFNEEILSKEYKEEIVGVSLGRDIENLLPQELGMLDDNELEILFYLKFIQNRLFCFEKEGYSSFLREEQIEEEVEQQDEDESQDKGAMIICVDTSGSMMGDPELIAKAATLFLAAKAKKQKRPCFLINFSTEIECMELSKKGGIVELEEFLSKSFNGGTTIAPALKRGIEKMKEPQFEKSDLLVISDGGFGLISDGLRKEVLEQQELDNRFYLLDVSTFASANDLFDKHWRYDPATQEIDTLYDRKNAKSTQYSSDNDTTCRTDPLNFP</sequence>
<dbReference type="PANTHER" id="PTHR36846">
    <property type="entry name" value="PROTEIN VIAA"/>
    <property type="match status" value="1"/>
</dbReference>
<keyword evidence="3" id="KW-1185">Reference proteome</keyword>
<proteinExistence type="predicted"/>
<dbReference type="GO" id="GO:0005829">
    <property type="term" value="C:cytosol"/>
    <property type="evidence" value="ECO:0007669"/>
    <property type="project" value="TreeGrafter"/>
</dbReference>
<dbReference type="Pfam" id="PF05762">
    <property type="entry name" value="VWA_CoxE"/>
    <property type="match status" value="1"/>
</dbReference>
<dbReference type="Gene3D" id="3.40.50.410">
    <property type="entry name" value="von Willebrand factor, type A domain"/>
    <property type="match status" value="1"/>
</dbReference>